<feature type="non-terminal residue" evidence="1">
    <location>
        <position position="350"/>
    </location>
</feature>
<evidence type="ECO:0000313" key="1">
    <source>
        <dbReference type="EMBL" id="GAF78644.1"/>
    </source>
</evidence>
<dbReference type="Pfam" id="PF16257">
    <property type="entry name" value="UxaE"/>
    <property type="match status" value="1"/>
</dbReference>
<proteinExistence type="predicted"/>
<name>X0SC91_9ZZZZ</name>
<reference evidence="1" key="1">
    <citation type="journal article" date="2014" name="Front. Microbiol.">
        <title>High frequency of phylogenetically diverse reductive dehalogenase-homologous genes in deep subseafloor sedimentary metagenomes.</title>
        <authorList>
            <person name="Kawai M."/>
            <person name="Futagami T."/>
            <person name="Toyoda A."/>
            <person name="Takaki Y."/>
            <person name="Nishi S."/>
            <person name="Hori S."/>
            <person name="Arai W."/>
            <person name="Tsubouchi T."/>
            <person name="Morono Y."/>
            <person name="Uchiyama I."/>
            <person name="Ito T."/>
            <person name="Fujiyama A."/>
            <person name="Inagaki F."/>
            <person name="Takami H."/>
        </authorList>
    </citation>
    <scope>NUCLEOTIDE SEQUENCE</scope>
    <source>
        <strain evidence="1">Expedition CK06-06</strain>
    </source>
</reference>
<dbReference type="EMBL" id="BARS01000524">
    <property type="protein sequence ID" value="GAF78644.1"/>
    <property type="molecule type" value="Genomic_DNA"/>
</dbReference>
<organism evidence="1">
    <name type="scientific">marine sediment metagenome</name>
    <dbReference type="NCBI Taxonomy" id="412755"/>
    <lineage>
        <taxon>unclassified sequences</taxon>
        <taxon>metagenomes</taxon>
        <taxon>ecological metagenomes</taxon>
    </lineage>
</organism>
<protein>
    <submittedName>
        <fullName evidence="1">Uncharacterized protein</fullName>
    </submittedName>
</protein>
<accession>X0SC91</accession>
<comment type="caution">
    <text evidence="1">The sequence shown here is derived from an EMBL/GenBank/DDBJ whole genome shotgun (WGS) entry which is preliminary data.</text>
</comment>
<gene>
    <name evidence="1" type="ORF">S01H1_01246</name>
</gene>
<dbReference type="InterPro" id="IPR032586">
    <property type="entry name" value="UxaE"/>
</dbReference>
<dbReference type="GO" id="GO:0016853">
    <property type="term" value="F:isomerase activity"/>
    <property type="evidence" value="ECO:0007669"/>
    <property type="project" value="InterPro"/>
</dbReference>
<sequence length="350" mass="40321">MSKKDILHLFNKCYGDRYEAYISSIKSEKKNYFFLAKDDHSKYLIVIGTHGICKDFEGNDLEEIKIDKDELIVKRCYLDHRNLNLLRGIFPYLNPSFCGLRASFGTGDRLGIATPAHLQAFQGKDIFPILAQQSVREMARTERNWQKVLDDTIWGCFETGYIGPFGADADHVKEIKELKEAADCGYTMFTLDPSDFIRNDIKKLGKQELDQLHNQIPNSKEIEGLYLSKSYKIKGQELIFDEKSLKEITLIYSEAINHILKCYKFLKNYKKNDFDLEISVDETPTITSPLAHLFIVLELQRRGVDFQNLALHFLGDWQKGIEYIGDVKEFAKEFSLHAAITKEIGGYKLS</sequence>
<dbReference type="AlphaFoldDB" id="X0SC91"/>